<proteinExistence type="predicted"/>
<reference evidence="2" key="1">
    <citation type="journal article" date="2023" name="G3 (Bethesda)">
        <title>Genome assembly and association tests identify interacting loci associated with vigor, precocity, and sex in interspecific pistachio rootstocks.</title>
        <authorList>
            <person name="Palmer W."/>
            <person name="Jacygrad E."/>
            <person name="Sagayaradj S."/>
            <person name="Cavanaugh K."/>
            <person name="Han R."/>
            <person name="Bertier L."/>
            <person name="Beede B."/>
            <person name="Kafkas S."/>
            <person name="Golino D."/>
            <person name="Preece J."/>
            <person name="Michelmore R."/>
        </authorList>
    </citation>
    <scope>NUCLEOTIDE SEQUENCE [LARGE SCALE GENOMIC DNA]</scope>
</reference>
<comment type="caution">
    <text evidence="1">The sequence shown here is derived from an EMBL/GenBank/DDBJ whole genome shotgun (WGS) entry which is preliminary data.</text>
</comment>
<organism evidence="1 2">
    <name type="scientific">Pistacia integerrima</name>
    <dbReference type="NCBI Taxonomy" id="434235"/>
    <lineage>
        <taxon>Eukaryota</taxon>
        <taxon>Viridiplantae</taxon>
        <taxon>Streptophyta</taxon>
        <taxon>Embryophyta</taxon>
        <taxon>Tracheophyta</taxon>
        <taxon>Spermatophyta</taxon>
        <taxon>Magnoliopsida</taxon>
        <taxon>eudicotyledons</taxon>
        <taxon>Gunneridae</taxon>
        <taxon>Pentapetalae</taxon>
        <taxon>rosids</taxon>
        <taxon>malvids</taxon>
        <taxon>Sapindales</taxon>
        <taxon>Anacardiaceae</taxon>
        <taxon>Pistacia</taxon>
    </lineage>
</organism>
<evidence type="ECO:0000313" key="2">
    <source>
        <dbReference type="Proteomes" id="UP001163603"/>
    </source>
</evidence>
<protein>
    <submittedName>
        <fullName evidence="1">Uncharacterized protein</fullName>
    </submittedName>
</protein>
<keyword evidence="2" id="KW-1185">Reference proteome</keyword>
<accession>A0ACC0ZAA8</accession>
<name>A0ACC0ZAA8_9ROSI</name>
<gene>
    <name evidence="1" type="ORF">Pint_16635</name>
</gene>
<dbReference type="Proteomes" id="UP001163603">
    <property type="component" value="Chromosome 2"/>
</dbReference>
<evidence type="ECO:0000313" key="1">
    <source>
        <dbReference type="EMBL" id="KAJ0047522.1"/>
    </source>
</evidence>
<sequence length="1271" mass="141464">MVSLFNDCHSALKFDCYNQVNLIVTAGLAQQKMHCAVQRTHIDNQKVIDGGKCYSIRKSLEHDNYRASAEDCEIVSPNIRKSDKRCTVLTLFTPESAGLWGIVAQAPGCLDHVKQFGSGAEVSMDGLHLVTPSPINSFKVDRRKPWKGPLHDVTYSVKSFPARSFVGHQSRNMTFINKTTRLNEFSSNPSCQGSISCRTSSRIIPQRSGSLKSSDIFCENSEVDNIKRNLRKKARKKGKQKKKLSRDSVSTEPEVFSEDYDCGTLVAKTCGNNDMDHGDRLVSCATSQEDSLSDSRVNVIDLENNNGNRNSSESPKTCTSYIDEIDLSEAKVPSSVQNFHGGCHVIDSEIKIQMDDQGFSILDGGVEETNHLQTSCYGGIHSNGLPDMHDSRVLDSVSVGSNSDISTITSCEAKPCDKGSNESGLSDPPDYGSRKGCFSCPNSLNSVVDFYDYTEGSRIGNQGFRSSDMQVVAPGKKSKQAKMVLRGSSAYKLGSAGNSHGRTGKENSHRVWQKVQKNNTSECNSDFQKVHPVGSQTLKEASFIRRNPNVAEVDMSSKTEDKKQLKHKVSRKQKRKTSPGSKQEYNSYSHRASYPSKASANAHAKISTEPNEILDISTQFSDQKRLGSVPRSHFQIGCPEVGFQSSRVKSLNSESLHNPHHRPENLGSVESYYNTVSDMKEQNQDSLLASSCRSLDKMNMFEVRSPVYLPHLIVNEAAQKEKDISLAEYSKQNHCSGSLLQKWIPIGTKNPQSTTSTKCDSVSSRHSDGQGVEDWMLRSNVDEKVVTDSQNLISLLDVERMSTGLVSESVSSQEDENYTPKLKNTSAHTFKEKNSKLIAANCLTIESKDQNFSAVETDLDKILQAVNHASRMQLASEAVQMATGSPIAEFERLLHFSSPVICHSPNIISCNKCPKDQGVGASLCRHEIPNISLGCLWQWYEKHGSYGLEIRADDFEQLNRLGVDRFSFRAYFVPFLSAVQLLRSDKSHSTNKRHGLPTPGNLEADEIGETSQSSSYIGHLPTYSLLVPQPRTSDTSAMPHEKEVCKSELSPVSSKEDFSVPSVDMTCSNDSELLFEYFESEQPRQRRPFYENYLTSFSYLISNSVFIHVRIQELASGDGPSQWKAYGDPTNLNSINLHDLHPTSWYSVAWYPIYRIPDGNFRAAFLTYHSLGHMIHRSTKVNSANVDSIVSPVVGLQSYNAQSECWFQLKHPAMNQIAESSGLNPSRILRERLKTLEETASHMSTAVVNKGNQTSVNRHPDYEFFRSRQRS</sequence>
<dbReference type="EMBL" id="CM047737">
    <property type="protein sequence ID" value="KAJ0047522.1"/>
    <property type="molecule type" value="Genomic_DNA"/>
</dbReference>